<proteinExistence type="predicted"/>
<sequence>MGTFLSSLSCNEIPQDRARRKRRQAHKACQRHENRERRRAREAGYYATMNGINLERSHSFEPWALPAAWPKEVHPSLRRKPVPETAYRAVLPVPRGGERVRVVGKTDRGEGGDEGLYTEEIHRGVPWVATSPSGSAREISRILGDTRIVNVAEMDFAKGKKG</sequence>
<protein>
    <submittedName>
        <fullName evidence="2">Uncharacterized protein</fullName>
    </submittedName>
</protein>
<accession>A0A6A5V9H0</accession>
<feature type="region of interest" description="Disordered" evidence="1">
    <location>
        <begin position="14"/>
        <end position="39"/>
    </location>
</feature>
<evidence type="ECO:0000313" key="3">
    <source>
        <dbReference type="Proteomes" id="UP000800036"/>
    </source>
</evidence>
<dbReference type="AlphaFoldDB" id="A0A6A5V9H0"/>
<reference evidence="2" key="1">
    <citation type="journal article" date="2020" name="Stud. Mycol.">
        <title>101 Dothideomycetes genomes: a test case for predicting lifestyles and emergence of pathogens.</title>
        <authorList>
            <person name="Haridas S."/>
            <person name="Albert R."/>
            <person name="Binder M."/>
            <person name="Bloem J."/>
            <person name="Labutti K."/>
            <person name="Salamov A."/>
            <person name="Andreopoulos B."/>
            <person name="Baker S."/>
            <person name="Barry K."/>
            <person name="Bills G."/>
            <person name="Bluhm B."/>
            <person name="Cannon C."/>
            <person name="Castanera R."/>
            <person name="Culley D."/>
            <person name="Daum C."/>
            <person name="Ezra D."/>
            <person name="Gonzalez J."/>
            <person name="Henrissat B."/>
            <person name="Kuo A."/>
            <person name="Liang C."/>
            <person name="Lipzen A."/>
            <person name="Lutzoni F."/>
            <person name="Magnuson J."/>
            <person name="Mondo S."/>
            <person name="Nolan M."/>
            <person name="Ohm R."/>
            <person name="Pangilinan J."/>
            <person name="Park H.-J."/>
            <person name="Ramirez L."/>
            <person name="Alfaro M."/>
            <person name="Sun H."/>
            <person name="Tritt A."/>
            <person name="Yoshinaga Y."/>
            <person name="Zwiers L.-H."/>
            <person name="Turgeon B."/>
            <person name="Goodwin S."/>
            <person name="Spatafora J."/>
            <person name="Crous P."/>
            <person name="Grigoriev I."/>
        </authorList>
    </citation>
    <scope>NUCLEOTIDE SEQUENCE</scope>
    <source>
        <strain evidence="2">CBS 107.79</strain>
    </source>
</reference>
<name>A0A6A5V9H0_9PLEO</name>
<evidence type="ECO:0000256" key="1">
    <source>
        <dbReference type="SAM" id="MobiDB-lite"/>
    </source>
</evidence>
<organism evidence="2 3">
    <name type="scientific">Bimuria novae-zelandiae CBS 107.79</name>
    <dbReference type="NCBI Taxonomy" id="1447943"/>
    <lineage>
        <taxon>Eukaryota</taxon>
        <taxon>Fungi</taxon>
        <taxon>Dikarya</taxon>
        <taxon>Ascomycota</taxon>
        <taxon>Pezizomycotina</taxon>
        <taxon>Dothideomycetes</taxon>
        <taxon>Pleosporomycetidae</taxon>
        <taxon>Pleosporales</taxon>
        <taxon>Massarineae</taxon>
        <taxon>Didymosphaeriaceae</taxon>
        <taxon>Bimuria</taxon>
    </lineage>
</organism>
<dbReference type="Proteomes" id="UP000800036">
    <property type="component" value="Unassembled WGS sequence"/>
</dbReference>
<feature type="compositionally biased region" description="Basic residues" evidence="1">
    <location>
        <begin position="18"/>
        <end position="29"/>
    </location>
</feature>
<evidence type="ECO:0000313" key="2">
    <source>
        <dbReference type="EMBL" id="KAF1974043.1"/>
    </source>
</evidence>
<dbReference type="EMBL" id="ML976677">
    <property type="protein sequence ID" value="KAF1974043.1"/>
    <property type="molecule type" value="Genomic_DNA"/>
</dbReference>
<gene>
    <name evidence="2" type="ORF">BU23DRAFT_638709</name>
</gene>
<keyword evidence="3" id="KW-1185">Reference proteome</keyword>
<feature type="compositionally biased region" description="Basic and acidic residues" evidence="1">
    <location>
        <begin position="30"/>
        <end position="39"/>
    </location>
</feature>